<feature type="transmembrane region" description="Helical" evidence="1">
    <location>
        <begin position="32"/>
        <end position="55"/>
    </location>
</feature>
<protein>
    <submittedName>
        <fullName evidence="2">Uncharacterized protein</fullName>
    </submittedName>
</protein>
<keyword evidence="1" id="KW-0812">Transmembrane</keyword>
<dbReference type="VEuPathDB" id="VectorBase:GPAI004469"/>
<accession>A0A1A9Z5G7</accession>
<evidence type="ECO:0000256" key="1">
    <source>
        <dbReference type="SAM" id="Phobius"/>
    </source>
</evidence>
<reference evidence="3" key="1">
    <citation type="submission" date="2014-03" db="EMBL/GenBank/DDBJ databases">
        <authorList>
            <person name="Aksoy S."/>
            <person name="Warren W."/>
            <person name="Wilson R.K."/>
        </authorList>
    </citation>
    <scope>NUCLEOTIDE SEQUENCE [LARGE SCALE GENOMIC DNA]</scope>
    <source>
        <strain evidence="3">IAEA</strain>
    </source>
</reference>
<evidence type="ECO:0000313" key="2">
    <source>
        <dbReference type="EnsemblMetazoa" id="GPAI004469-PA"/>
    </source>
</evidence>
<keyword evidence="1" id="KW-1133">Transmembrane helix</keyword>
<proteinExistence type="predicted"/>
<dbReference type="Proteomes" id="UP000092445">
    <property type="component" value="Unassembled WGS sequence"/>
</dbReference>
<keyword evidence="1" id="KW-0472">Membrane</keyword>
<keyword evidence="3" id="KW-1185">Reference proteome</keyword>
<name>A0A1A9Z5G7_GLOPL</name>
<organism evidence="2 3">
    <name type="scientific">Glossina pallidipes</name>
    <name type="common">Tsetse fly</name>
    <dbReference type="NCBI Taxonomy" id="7398"/>
    <lineage>
        <taxon>Eukaryota</taxon>
        <taxon>Metazoa</taxon>
        <taxon>Ecdysozoa</taxon>
        <taxon>Arthropoda</taxon>
        <taxon>Hexapoda</taxon>
        <taxon>Insecta</taxon>
        <taxon>Pterygota</taxon>
        <taxon>Neoptera</taxon>
        <taxon>Endopterygota</taxon>
        <taxon>Diptera</taxon>
        <taxon>Brachycera</taxon>
        <taxon>Muscomorpha</taxon>
        <taxon>Hippoboscoidea</taxon>
        <taxon>Glossinidae</taxon>
        <taxon>Glossina</taxon>
    </lineage>
</organism>
<dbReference type="EnsemblMetazoa" id="GPAI004469-RA">
    <property type="protein sequence ID" value="GPAI004469-PA"/>
    <property type="gene ID" value="GPAI004469"/>
</dbReference>
<sequence>MEAIALQSDRKPFNPSILHIVEGRSSLISAKVFHLIIITADVMIISSITLVVCFVSSSVGLCTTLNGINKLPNFA</sequence>
<reference evidence="2" key="2">
    <citation type="submission" date="2020-05" db="UniProtKB">
        <authorList>
            <consortium name="EnsemblMetazoa"/>
        </authorList>
    </citation>
    <scope>IDENTIFICATION</scope>
    <source>
        <strain evidence="2">IAEA</strain>
    </source>
</reference>
<dbReference type="AlphaFoldDB" id="A0A1A9Z5G7"/>
<evidence type="ECO:0000313" key="3">
    <source>
        <dbReference type="Proteomes" id="UP000092445"/>
    </source>
</evidence>